<keyword evidence="3" id="KW-1185">Reference proteome</keyword>
<dbReference type="Proteomes" id="UP000463983">
    <property type="component" value="Chromosome"/>
</dbReference>
<evidence type="ECO:0000313" key="2">
    <source>
        <dbReference type="EMBL" id="QHO63108.1"/>
    </source>
</evidence>
<dbReference type="AlphaFoldDB" id="A0A857NFQ0"/>
<dbReference type="GO" id="GO:0003723">
    <property type="term" value="F:RNA binding"/>
    <property type="evidence" value="ECO:0007669"/>
    <property type="project" value="InterPro"/>
</dbReference>
<evidence type="ECO:0000313" key="3">
    <source>
        <dbReference type="Proteomes" id="UP000463983"/>
    </source>
</evidence>
<feature type="domain" description="RRM" evidence="1">
    <location>
        <begin position="1"/>
        <end position="61"/>
    </location>
</feature>
<dbReference type="InterPro" id="IPR035979">
    <property type="entry name" value="RBD_domain_sf"/>
</dbReference>
<protein>
    <recommendedName>
        <fullName evidence="1">RRM domain-containing protein</fullName>
    </recommendedName>
</protein>
<dbReference type="PROSITE" id="PS50102">
    <property type="entry name" value="RRM"/>
    <property type="match status" value="1"/>
</dbReference>
<proteinExistence type="predicted"/>
<dbReference type="PANTHER" id="PTHR15241:SF304">
    <property type="entry name" value="RRM DOMAIN-CONTAINING PROTEIN"/>
    <property type="match status" value="1"/>
</dbReference>
<reference evidence="3" key="1">
    <citation type="journal article" date="2020" name="Microorganisms">
        <title>Complete Genome of a Member of a New Bacterial Lineage in the Microgenomates Group Reveals an Unusual Nucleotide Composition Disparity Between Two Strands of DNA and Limited Metabolic Potential.</title>
        <authorList>
            <person name="Kadnikov V.V."/>
            <person name="Mardanov A.V."/>
            <person name="Beletsky A.V."/>
            <person name="Karnachuk O.V."/>
            <person name="Ravin N.V."/>
        </authorList>
    </citation>
    <scope>NUCLEOTIDE SEQUENCE [LARGE SCALE GENOMIC DNA]</scope>
</reference>
<organism evidence="2 3">
    <name type="scientific">Candidatus Chazhemtobacterium aquaticus</name>
    <dbReference type="NCBI Taxonomy" id="2715735"/>
    <lineage>
        <taxon>Bacteria</taxon>
        <taxon>Candidatus Chazhemtobacteraceae</taxon>
        <taxon>Candidatus Chazhemtobacterium</taxon>
    </lineage>
</organism>
<dbReference type="SUPFAM" id="SSF54928">
    <property type="entry name" value="RNA-binding domain, RBD"/>
    <property type="match status" value="1"/>
</dbReference>
<dbReference type="InterPro" id="IPR012677">
    <property type="entry name" value="Nucleotide-bd_a/b_plait_sf"/>
</dbReference>
<name>A0A857NFQ0_9BACT</name>
<evidence type="ECO:0000259" key="1">
    <source>
        <dbReference type="PROSITE" id="PS50102"/>
    </source>
</evidence>
<sequence>MFSSFGTVEDAVVMMEPGRPDRSKGFGFVTMSSAAEAETAASTMNGKEIEGRVIVCNIAKPRE</sequence>
<dbReference type="SMART" id="SM00360">
    <property type="entry name" value="RRM"/>
    <property type="match status" value="1"/>
</dbReference>
<accession>A0A857NFQ0</accession>
<dbReference type="KEGG" id="caqa:MICH65_0127"/>
<dbReference type="InterPro" id="IPR000504">
    <property type="entry name" value="RRM_dom"/>
</dbReference>
<gene>
    <name evidence="2" type="ORF">MICH65_0127</name>
</gene>
<dbReference type="PANTHER" id="PTHR15241">
    <property type="entry name" value="TRANSFORMER-2-RELATED"/>
    <property type="match status" value="1"/>
</dbReference>
<dbReference type="Pfam" id="PF00076">
    <property type="entry name" value="RRM_1"/>
    <property type="match status" value="1"/>
</dbReference>
<dbReference type="Gene3D" id="3.30.70.330">
    <property type="match status" value="1"/>
</dbReference>
<dbReference type="EMBL" id="CP047901">
    <property type="protein sequence ID" value="QHO63108.1"/>
    <property type="molecule type" value="Genomic_DNA"/>
</dbReference>